<comment type="caution">
    <text evidence="2">The sequence shown here is derived from an EMBL/GenBank/DDBJ whole genome shotgun (WGS) entry which is preliminary data.</text>
</comment>
<gene>
    <name evidence="2" type="ORF">QX233_07915</name>
</gene>
<dbReference type="PANTHER" id="PTHR34408">
    <property type="entry name" value="FAMILY PROTEIN, PUTATIVE-RELATED"/>
    <property type="match status" value="1"/>
</dbReference>
<evidence type="ECO:0000313" key="2">
    <source>
        <dbReference type="EMBL" id="MDN4012379.1"/>
    </source>
</evidence>
<dbReference type="Proteomes" id="UP001225933">
    <property type="component" value="Unassembled WGS sequence"/>
</dbReference>
<name>A0AAJ1VM54_9FLAO</name>
<dbReference type="GO" id="GO:0016998">
    <property type="term" value="P:cell wall macromolecule catabolic process"/>
    <property type="evidence" value="ECO:0007669"/>
    <property type="project" value="InterPro"/>
</dbReference>
<dbReference type="PANTHER" id="PTHR34408:SF1">
    <property type="entry name" value="GLYCOSYL HYDROLASE FAMILY 19 DOMAIN-CONTAINING PROTEIN HI_1415"/>
    <property type="match status" value="1"/>
</dbReference>
<dbReference type="RefSeq" id="WP_214587570.1">
    <property type="nucleotide sequence ID" value="NZ_JAUHGV010000006.1"/>
</dbReference>
<accession>A0AAJ1VM54</accession>
<proteinExistence type="predicted"/>
<dbReference type="EMBL" id="JAUHGV010000006">
    <property type="protein sequence ID" value="MDN4012379.1"/>
    <property type="molecule type" value="Genomic_DNA"/>
</dbReference>
<dbReference type="SUPFAM" id="SSF53955">
    <property type="entry name" value="Lysozyme-like"/>
    <property type="match status" value="1"/>
</dbReference>
<dbReference type="GO" id="GO:0006032">
    <property type="term" value="P:chitin catabolic process"/>
    <property type="evidence" value="ECO:0007669"/>
    <property type="project" value="InterPro"/>
</dbReference>
<keyword evidence="2" id="KW-0378">Hydrolase</keyword>
<protein>
    <submittedName>
        <fullName evidence="2">Glycoside hydrolase family 19 protein</fullName>
    </submittedName>
</protein>
<reference evidence="2" key="1">
    <citation type="submission" date="2023-06" db="EMBL/GenBank/DDBJ databases">
        <title>Two Chryseobacterium gambrini strains from China.</title>
        <authorList>
            <person name="Zeng J."/>
            <person name="Wu Y."/>
        </authorList>
    </citation>
    <scope>NUCLEOTIDE SEQUENCE</scope>
    <source>
        <strain evidence="2">SQ219</strain>
    </source>
</reference>
<dbReference type="AlphaFoldDB" id="A0AAJ1VM54"/>
<dbReference type="InterPro" id="IPR052354">
    <property type="entry name" value="Cell_Wall_Dynamics_Protein"/>
</dbReference>
<feature type="domain" description="Glycoside hydrolase family 19 catalytic" evidence="1">
    <location>
        <begin position="45"/>
        <end position="177"/>
    </location>
</feature>
<organism evidence="2 3">
    <name type="scientific">Chryseobacterium gambrini</name>
    <dbReference type="NCBI Taxonomy" id="373672"/>
    <lineage>
        <taxon>Bacteria</taxon>
        <taxon>Pseudomonadati</taxon>
        <taxon>Bacteroidota</taxon>
        <taxon>Flavobacteriia</taxon>
        <taxon>Flavobacteriales</taxon>
        <taxon>Weeksellaceae</taxon>
        <taxon>Chryseobacterium group</taxon>
        <taxon>Chryseobacterium</taxon>
    </lineage>
</organism>
<evidence type="ECO:0000313" key="3">
    <source>
        <dbReference type="Proteomes" id="UP001225933"/>
    </source>
</evidence>
<dbReference type="InterPro" id="IPR023346">
    <property type="entry name" value="Lysozyme-like_dom_sf"/>
</dbReference>
<dbReference type="Gene3D" id="1.10.530.10">
    <property type="match status" value="1"/>
</dbReference>
<sequence length="195" mass="21005">MLTLGQLKEATCSKTAYASQFLPYVIATCDKFSINTPSRMLNFLAQVGHESGGLFYTEELASGSAYEGRADLGNTQKGDGVKFKGRGLIQITGRANYKAVSQALGTDFVTNPTLLGGKNVTKCNAAQLKNAAESAGWFWNTRNLNALADQIDITKSIDAGNNLVAFKKITKAINGGYNGLPDRLNRYKAGLSYFL</sequence>
<dbReference type="InterPro" id="IPR000726">
    <property type="entry name" value="Glyco_hydro_19_cat"/>
</dbReference>
<dbReference type="Pfam" id="PF00182">
    <property type="entry name" value="Glyco_hydro_19"/>
    <property type="match status" value="1"/>
</dbReference>
<dbReference type="GO" id="GO:0004568">
    <property type="term" value="F:chitinase activity"/>
    <property type="evidence" value="ECO:0007669"/>
    <property type="project" value="InterPro"/>
</dbReference>
<evidence type="ECO:0000259" key="1">
    <source>
        <dbReference type="Pfam" id="PF00182"/>
    </source>
</evidence>